<feature type="binding site" evidence="11">
    <location>
        <begin position="310"/>
        <end position="314"/>
    </location>
    <ligand>
        <name>FMN</name>
        <dbReference type="ChEBI" id="CHEBI:58210"/>
    </ligand>
</feature>
<dbReference type="NCBIfam" id="NF003793">
    <property type="entry name" value="PRK05382.1"/>
    <property type="match status" value="1"/>
</dbReference>
<dbReference type="SUPFAM" id="SSF103263">
    <property type="entry name" value="Chorismate synthase, AroC"/>
    <property type="match status" value="1"/>
</dbReference>
<keyword evidence="9 11" id="KW-0057">Aromatic amino acid biosynthesis</keyword>
<proteinExistence type="inferred from homology"/>
<dbReference type="Proteomes" id="UP000034471">
    <property type="component" value="Unassembled WGS sequence"/>
</dbReference>
<dbReference type="PIRSF" id="PIRSF001456">
    <property type="entry name" value="Chorismate_synth"/>
    <property type="match status" value="1"/>
</dbReference>
<comment type="function">
    <text evidence="11">Catalyzes the anti-1,4-elimination of the C-3 phosphate and the C-6 proR hydrogen from 5-enolpyruvylshikimate-3-phosphate (EPSP) to yield chorismate, which is the branch point compound that serves as the starting substrate for the three terminal pathways of aromatic amino acid biosynthesis. This reaction introduces a second double bond into the aromatic ring system.</text>
</comment>
<evidence type="ECO:0000256" key="3">
    <source>
        <dbReference type="ARBA" id="ARBA00013036"/>
    </source>
</evidence>
<gene>
    <name evidence="11" type="primary">aroC</name>
    <name evidence="13" type="ORF">US54_C0036G0004</name>
</gene>
<dbReference type="STRING" id="1618481.US54_C0036G0004"/>
<keyword evidence="6 11" id="KW-0288">FMN</keyword>
<dbReference type="PATRIC" id="fig|1618481.3.peg.714"/>
<dbReference type="GO" id="GO:0008652">
    <property type="term" value="P:amino acid biosynthetic process"/>
    <property type="evidence" value="ECO:0007669"/>
    <property type="project" value="UniProtKB-KW"/>
</dbReference>
<dbReference type="InterPro" id="IPR000453">
    <property type="entry name" value="Chorismate_synth"/>
</dbReference>
<evidence type="ECO:0000256" key="5">
    <source>
        <dbReference type="ARBA" id="ARBA00022630"/>
    </source>
</evidence>
<evidence type="ECO:0000256" key="2">
    <source>
        <dbReference type="ARBA" id="ARBA00008014"/>
    </source>
</evidence>
<keyword evidence="8 11" id="KW-0521">NADP</keyword>
<evidence type="ECO:0000313" key="14">
    <source>
        <dbReference type="Proteomes" id="UP000034471"/>
    </source>
</evidence>
<keyword evidence="10 11" id="KW-0456">Lyase</keyword>
<feature type="binding site" evidence="11">
    <location>
        <begin position="251"/>
        <end position="252"/>
    </location>
    <ligand>
        <name>FMN</name>
        <dbReference type="ChEBI" id="CHEBI:58210"/>
    </ligand>
</feature>
<evidence type="ECO:0000313" key="13">
    <source>
        <dbReference type="EMBL" id="KKQ37340.1"/>
    </source>
</evidence>
<dbReference type="CDD" id="cd07304">
    <property type="entry name" value="Chorismate_synthase"/>
    <property type="match status" value="1"/>
</dbReference>
<dbReference type="PROSITE" id="PS00787">
    <property type="entry name" value="CHORISMATE_SYNTHASE_1"/>
    <property type="match status" value="1"/>
</dbReference>
<evidence type="ECO:0000256" key="11">
    <source>
        <dbReference type="HAMAP-Rule" id="MF_00300"/>
    </source>
</evidence>
<dbReference type="GO" id="GO:0004107">
    <property type="term" value="F:chorismate synthase activity"/>
    <property type="evidence" value="ECO:0007669"/>
    <property type="project" value="UniProtKB-UniRule"/>
</dbReference>
<dbReference type="InterPro" id="IPR020541">
    <property type="entry name" value="Chorismate_synthase_CS"/>
</dbReference>
<dbReference type="NCBIfam" id="TIGR00033">
    <property type="entry name" value="aroC"/>
    <property type="match status" value="1"/>
</dbReference>
<evidence type="ECO:0000256" key="8">
    <source>
        <dbReference type="ARBA" id="ARBA00022857"/>
    </source>
</evidence>
<dbReference type="GO" id="GO:0005829">
    <property type="term" value="C:cytosol"/>
    <property type="evidence" value="ECO:0007669"/>
    <property type="project" value="TreeGrafter"/>
</dbReference>
<protein>
    <recommendedName>
        <fullName evidence="3 11">Chorismate synthase</fullName>
        <shortName evidence="11">CS</shortName>
        <ecNumber evidence="3 11">4.2.3.5</ecNumber>
    </recommendedName>
    <alternativeName>
        <fullName evidence="11">5-enolpyruvylshikimate-3-phosphate phospholyase</fullName>
    </alternativeName>
</protein>
<accession>A0A0G0HFN0</accession>
<keyword evidence="7 11" id="KW-0274">FAD</keyword>
<dbReference type="EC" id="4.2.3.5" evidence="3 11"/>
<dbReference type="EMBL" id="LBTJ01000036">
    <property type="protein sequence ID" value="KKQ37340.1"/>
    <property type="molecule type" value="Genomic_DNA"/>
</dbReference>
<keyword evidence="5 11" id="KW-0285">Flavoprotein</keyword>
<evidence type="ECO:0000256" key="4">
    <source>
        <dbReference type="ARBA" id="ARBA00022605"/>
    </source>
</evidence>
<organism evidence="13 14">
    <name type="scientific">Candidatus Roizmanbacteria bacterium GW2011_GWA2_37_7</name>
    <dbReference type="NCBI Taxonomy" id="1618481"/>
    <lineage>
        <taxon>Bacteria</taxon>
        <taxon>Candidatus Roizmaniibacteriota</taxon>
    </lineage>
</organism>
<comment type="catalytic activity">
    <reaction evidence="11 12">
        <text>5-O-(1-carboxyvinyl)-3-phosphoshikimate = chorismate + phosphate</text>
        <dbReference type="Rhea" id="RHEA:21020"/>
        <dbReference type="ChEBI" id="CHEBI:29748"/>
        <dbReference type="ChEBI" id="CHEBI:43474"/>
        <dbReference type="ChEBI" id="CHEBI:57701"/>
        <dbReference type="EC" id="4.2.3.5"/>
    </reaction>
</comment>
<feature type="binding site" evidence="11">
    <location>
        <position position="295"/>
    </location>
    <ligand>
        <name>FMN</name>
        <dbReference type="ChEBI" id="CHEBI:58210"/>
    </ligand>
</feature>
<dbReference type="PANTHER" id="PTHR21085">
    <property type="entry name" value="CHORISMATE SYNTHASE"/>
    <property type="match status" value="1"/>
</dbReference>
<dbReference type="GO" id="GO:0010181">
    <property type="term" value="F:FMN binding"/>
    <property type="evidence" value="ECO:0007669"/>
    <property type="project" value="TreeGrafter"/>
</dbReference>
<feature type="binding site" evidence="11">
    <location>
        <position position="40"/>
    </location>
    <ligand>
        <name>NADP(+)</name>
        <dbReference type="ChEBI" id="CHEBI:58349"/>
    </ligand>
</feature>
<dbReference type="GO" id="GO:0009073">
    <property type="term" value="P:aromatic amino acid family biosynthetic process"/>
    <property type="evidence" value="ECO:0007669"/>
    <property type="project" value="UniProtKB-KW"/>
</dbReference>
<dbReference type="Pfam" id="PF01264">
    <property type="entry name" value="Chorismate_synt"/>
    <property type="match status" value="1"/>
</dbReference>
<feature type="binding site" evidence="11">
    <location>
        <position position="336"/>
    </location>
    <ligand>
        <name>FMN</name>
        <dbReference type="ChEBI" id="CHEBI:58210"/>
    </ligand>
</feature>
<evidence type="ECO:0000256" key="6">
    <source>
        <dbReference type="ARBA" id="ARBA00022643"/>
    </source>
</evidence>
<dbReference type="PANTHER" id="PTHR21085:SF0">
    <property type="entry name" value="CHORISMATE SYNTHASE"/>
    <property type="match status" value="1"/>
</dbReference>
<comment type="caution">
    <text evidence="11">Lacks conserved residue(s) required for the propagation of feature annotation.</text>
</comment>
<dbReference type="FunFam" id="3.60.150.10:FF:000002">
    <property type="entry name" value="Chorismate synthase"/>
    <property type="match status" value="1"/>
</dbReference>
<feature type="binding site" evidence="11">
    <location>
        <begin position="131"/>
        <end position="133"/>
    </location>
    <ligand>
        <name>FMN</name>
        <dbReference type="ChEBI" id="CHEBI:58210"/>
    </ligand>
</feature>
<dbReference type="AlphaFoldDB" id="A0A0G0HFN0"/>
<dbReference type="UniPathway" id="UPA00053">
    <property type="reaction ID" value="UER00090"/>
</dbReference>
<sequence>MIRFLTAGESHGKALTVIIDGMPPGIPISREYINHELEKRQIGAGSGGRMHIEKDEVEILSGIRFGKTIGSPISMIIWNKDHTNWGEKMSIEEQPSEVVDSATVTAPRPGHADLAGVQKHGFDDVRNVLERASARETAARVAAGGVFKQYLLTKHIEIASHTIQIGDIKVVSTYTFEGIKKTYENDPEIRCVDPGKSRKMKQLIQKAMIDKDTLGGVVETWAVGVPAGCGDYAQWDTKLDGQIAKAMMSIQSVKAVEIGHGIENAAKFGSEVHDEIYYDEKKYYRKTNRAGGIEGGVTNGMPIIVRVYHKPISTLYKPLKTVDIITKKQVEAIIARSDICVIPRAGVVSEAMLAYILARNIAV</sequence>
<evidence type="ECO:0000256" key="9">
    <source>
        <dbReference type="ARBA" id="ARBA00023141"/>
    </source>
</evidence>
<evidence type="ECO:0000256" key="12">
    <source>
        <dbReference type="RuleBase" id="RU000605"/>
    </source>
</evidence>
<comment type="similarity">
    <text evidence="2 11 12">Belongs to the chorismate synthase family.</text>
</comment>
<evidence type="ECO:0000256" key="10">
    <source>
        <dbReference type="ARBA" id="ARBA00023239"/>
    </source>
</evidence>
<dbReference type="Gene3D" id="3.60.150.10">
    <property type="entry name" value="Chorismate synthase AroC"/>
    <property type="match status" value="1"/>
</dbReference>
<dbReference type="InterPro" id="IPR035904">
    <property type="entry name" value="Chorismate_synth_AroC_sf"/>
</dbReference>
<comment type="cofactor">
    <cofactor evidence="11 12">
        <name>FMNH2</name>
        <dbReference type="ChEBI" id="CHEBI:57618"/>
    </cofactor>
    <text evidence="11 12">Reduced FMN (FMNH(2)).</text>
</comment>
<comment type="subunit">
    <text evidence="11">Homotetramer.</text>
</comment>
<evidence type="ECO:0000256" key="1">
    <source>
        <dbReference type="ARBA" id="ARBA00005044"/>
    </source>
</evidence>
<dbReference type="GO" id="GO:0009423">
    <property type="term" value="P:chorismate biosynthetic process"/>
    <property type="evidence" value="ECO:0007669"/>
    <property type="project" value="UniProtKB-UniRule"/>
</dbReference>
<name>A0A0G0HFN0_9BACT</name>
<reference evidence="13 14" key="1">
    <citation type="journal article" date="2015" name="Nature">
        <title>rRNA introns, odd ribosomes, and small enigmatic genomes across a large radiation of phyla.</title>
        <authorList>
            <person name="Brown C.T."/>
            <person name="Hug L.A."/>
            <person name="Thomas B.C."/>
            <person name="Sharon I."/>
            <person name="Castelle C.J."/>
            <person name="Singh A."/>
            <person name="Wilkins M.J."/>
            <person name="Williams K.H."/>
            <person name="Banfield J.F."/>
        </authorList>
    </citation>
    <scope>NUCLEOTIDE SEQUENCE [LARGE SCALE GENOMIC DNA]</scope>
</reference>
<keyword evidence="4 11" id="KW-0028">Amino-acid biosynthesis</keyword>
<evidence type="ECO:0000256" key="7">
    <source>
        <dbReference type="ARBA" id="ARBA00022827"/>
    </source>
</evidence>
<comment type="pathway">
    <text evidence="1 11 12">Metabolic intermediate biosynthesis; chorismate biosynthesis; chorismate from D-erythrose 4-phosphate and phosphoenolpyruvate: step 7/7.</text>
</comment>
<comment type="caution">
    <text evidence="13">The sequence shown here is derived from an EMBL/GenBank/DDBJ whole genome shotgun (WGS) entry which is preliminary data.</text>
</comment>
<dbReference type="HAMAP" id="MF_00300">
    <property type="entry name" value="Chorismate_synth"/>
    <property type="match status" value="1"/>
</dbReference>